<protein>
    <submittedName>
        <fullName evidence="2">RutC family protein</fullName>
    </submittedName>
</protein>
<dbReference type="GO" id="GO:0005829">
    <property type="term" value="C:cytosol"/>
    <property type="evidence" value="ECO:0007669"/>
    <property type="project" value="TreeGrafter"/>
</dbReference>
<reference evidence="2" key="1">
    <citation type="submission" date="2023-06" db="EMBL/GenBank/DDBJ databases">
        <title>Multi-omics analyses reveal the molecular pathogenesis toolkit of Lasiodiplodia hormozganensis, a cross-kingdom pathogen.</title>
        <authorList>
            <person name="Felix C."/>
            <person name="Meneses R."/>
            <person name="Goncalves M.F.M."/>
            <person name="Tilleman L."/>
            <person name="Duarte A.S."/>
            <person name="Jorrin-Novo J.V."/>
            <person name="Van De Peer Y."/>
            <person name="Deforce D."/>
            <person name="Van Nieuwerburgh F."/>
            <person name="Esteves A.C."/>
            <person name="Alves A."/>
        </authorList>
    </citation>
    <scope>NUCLEOTIDE SEQUENCE</scope>
    <source>
        <strain evidence="2">CBS 339.90</strain>
    </source>
</reference>
<dbReference type="InterPro" id="IPR035959">
    <property type="entry name" value="RutC-like_sf"/>
</dbReference>
<dbReference type="Proteomes" id="UP001175001">
    <property type="component" value="Unassembled WGS sequence"/>
</dbReference>
<sequence>MAARTAVLSPNAPAPSPLMSQAVIYNNTVYCSGSLGIDPATGNFVEGGPYERTAQAIRNLGAVLEAAGSSLSKTIKVNIFLSSLDYYGDVNKAYREAFTSDPKPCRTCVSVARLPLDAEVEIELVAGLA</sequence>
<dbReference type="AlphaFoldDB" id="A0AA40CG96"/>
<dbReference type="Gene3D" id="3.30.1330.40">
    <property type="entry name" value="RutC-like"/>
    <property type="match status" value="1"/>
</dbReference>
<name>A0AA40CG96_9PEZI</name>
<comment type="similarity">
    <text evidence="1">Belongs to the RutC family.</text>
</comment>
<dbReference type="Pfam" id="PF01042">
    <property type="entry name" value="Ribonuc_L-PSP"/>
    <property type="match status" value="1"/>
</dbReference>
<keyword evidence="3" id="KW-1185">Reference proteome</keyword>
<evidence type="ECO:0000256" key="1">
    <source>
        <dbReference type="ARBA" id="ARBA00010552"/>
    </source>
</evidence>
<dbReference type="PANTHER" id="PTHR11803">
    <property type="entry name" value="2-IMINOBUTANOATE/2-IMINOPROPANOATE DEAMINASE RIDA"/>
    <property type="match status" value="1"/>
</dbReference>
<dbReference type="CDD" id="cd00448">
    <property type="entry name" value="YjgF_YER057c_UK114_family"/>
    <property type="match status" value="1"/>
</dbReference>
<dbReference type="InterPro" id="IPR006056">
    <property type="entry name" value="RidA"/>
</dbReference>
<dbReference type="PANTHER" id="PTHR11803:SF42">
    <property type="entry name" value="MMF1"/>
    <property type="match status" value="1"/>
</dbReference>
<organism evidence="2 3">
    <name type="scientific">Lasiodiplodia hormozganensis</name>
    <dbReference type="NCBI Taxonomy" id="869390"/>
    <lineage>
        <taxon>Eukaryota</taxon>
        <taxon>Fungi</taxon>
        <taxon>Dikarya</taxon>
        <taxon>Ascomycota</taxon>
        <taxon>Pezizomycotina</taxon>
        <taxon>Dothideomycetes</taxon>
        <taxon>Dothideomycetes incertae sedis</taxon>
        <taxon>Botryosphaeriales</taxon>
        <taxon>Botryosphaeriaceae</taxon>
        <taxon>Lasiodiplodia</taxon>
    </lineage>
</organism>
<dbReference type="NCBIfam" id="TIGR00004">
    <property type="entry name" value="Rid family detoxifying hydrolase"/>
    <property type="match status" value="1"/>
</dbReference>
<dbReference type="FunFam" id="3.30.1330.40:FF:000001">
    <property type="entry name" value="L-PSP family endoribonuclease"/>
    <property type="match status" value="1"/>
</dbReference>
<gene>
    <name evidence="2" type="primary">UK114</name>
    <name evidence="2" type="ORF">DIS24_g10561</name>
</gene>
<dbReference type="GO" id="GO:0005739">
    <property type="term" value="C:mitochondrion"/>
    <property type="evidence" value="ECO:0007669"/>
    <property type="project" value="UniProtKB-ARBA"/>
</dbReference>
<accession>A0AA40CG96</accession>
<dbReference type="SUPFAM" id="SSF55298">
    <property type="entry name" value="YjgF-like"/>
    <property type="match status" value="1"/>
</dbReference>
<proteinExistence type="inferred from homology"/>
<evidence type="ECO:0000313" key="3">
    <source>
        <dbReference type="Proteomes" id="UP001175001"/>
    </source>
</evidence>
<comment type="caution">
    <text evidence="2">The sequence shown here is derived from an EMBL/GenBank/DDBJ whole genome shotgun (WGS) entry which is preliminary data.</text>
</comment>
<dbReference type="EMBL" id="JAUJDW010000116">
    <property type="protein sequence ID" value="KAK0637701.1"/>
    <property type="molecule type" value="Genomic_DNA"/>
</dbReference>
<dbReference type="GO" id="GO:0019239">
    <property type="term" value="F:deaminase activity"/>
    <property type="evidence" value="ECO:0007669"/>
    <property type="project" value="TreeGrafter"/>
</dbReference>
<dbReference type="InterPro" id="IPR006175">
    <property type="entry name" value="YjgF/YER057c/UK114"/>
</dbReference>
<evidence type="ECO:0000313" key="2">
    <source>
        <dbReference type="EMBL" id="KAK0637701.1"/>
    </source>
</evidence>